<reference evidence="1" key="4">
    <citation type="submission" date="2019-03" db="UniProtKB">
        <authorList>
            <consortium name="EnsemblPlants"/>
        </authorList>
    </citation>
    <scope>IDENTIFICATION</scope>
</reference>
<dbReference type="Proteomes" id="UP000015105">
    <property type="component" value="Chromosome 6D"/>
</dbReference>
<organism evidence="1 2">
    <name type="scientific">Aegilops tauschii subsp. strangulata</name>
    <name type="common">Goatgrass</name>
    <dbReference type="NCBI Taxonomy" id="200361"/>
    <lineage>
        <taxon>Eukaryota</taxon>
        <taxon>Viridiplantae</taxon>
        <taxon>Streptophyta</taxon>
        <taxon>Embryophyta</taxon>
        <taxon>Tracheophyta</taxon>
        <taxon>Spermatophyta</taxon>
        <taxon>Magnoliopsida</taxon>
        <taxon>Liliopsida</taxon>
        <taxon>Poales</taxon>
        <taxon>Poaceae</taxon>
        <taxon>BOP clade</taxon>
        <taxon>Pooideae</taxon>
        <taxon>Triticodae</taxon>
        <taxon>Triticeae</taxon>
        <taxon>Triticinae</taxon>
        <taxon>Aegilops</taxon>
    </lineage>
</organism>
<reference evidence="2" key="2">
    <citation type="journal article" date="2017" name="Nat. Plants">
        <title>The Aegilops tauschii genome reveals multiple impacts of transposons.</title>
        <authorList>
            <person name="Zhao G."/>
            <person name="Zou C."/>
            <person name="Li K."/>
            <person name="Wang K."/>
            <person name="Li T."/>
            <person name="Gao L."/>
            <person name="Zhang X."/>
            <person name="Wang H."/>
            <person name="Yang Z."/>
            <person name="Liu X."/>
            <person name="Jiang W."/>
            <person name="Mao L."/>
            <person name="Kong X."/>
            <person name="Jiao Y."/>
            <person name="Jia J."/>
        </authorList>
    </citation>
    <scope>NUCLEOTIDE SEQUENCE [LARGE SCALE GENOMIC DNA]</scope>
    <source>
        <strain evidence="2">cv. AL8/78</strain>
    </source>
</reference>
<reference evidence="2" key="1">
    <citation type="journal article" date="2014" name="Science">
        <title>Ancient hybridizations among the ancestral genomes of bread wheat.</title>
        <authorList>
            <consortium name="International Wheat Genome Sequencing Consortium,"/>
            <person name="Marcussen T."/>
            <person name="Sandve S.R."/>
            <person name="Heier L."/>
            <person name="Spannagl M."/>
            <person name="Pfeifer M."/>
            <person name="Jakobsen K.S."/>
            <person name="Wulff B.B."/>
            <person name="Steuernagel B."/>
            <person name="Mayer K.F."/>
            <person name="Olsen O.A."/>
        </authorList>
    </citation>
    <scope>NUCLEOTIDE SEQUENCE [LARGE SCALE GENOMIC DNA]</scope>
    <source>
        <strain evidence="2">cv. AL8/78</strain>
    </source>
</reference>
<evidence type="ECO:0000313" key="1">
    <source>
        <dbReference type="EnsemblPlants" id="AET6Gv20511100.5"/>
    </source>
</evidence>
<protein>
    <submittedName>
        <fullName evidence="1">Uncharacterized protein</fullName>
    </submittedName>
</protein>
<sequence>STRTRSNRKWRGGEGGNLCINSTLPPSCVMCVPINHIHGYFISY</sequence>
<dbReference type="Gramene" id="AET6Gv20511100.5">
    <property type="protein sequence ID" value="AET6Gv20511100.5"/>
    <property type="gene ID" value="AET6Gv20511100"/>
</dbReference>
<dbReference type="AlphaFoldDB" id="A0A453NW23"/>
<keyword evidence="2" id="KW-1185">Reference proteome</keyword>
<dbReference type="EnsemblPlants" id="AET6Gv20511100.5">
    <property type="protein sequence ID" value="AET6Gv20511100.5"/>
    <property type="gene ID" value="AET6Gv20511100"/>
</dbReference>
<evidence type="ECO:0000313" key="2">
    <source>
        <dbReference type="Proteomes" id="UP000015105"/>
    </source>
</evidence>
<reference evidence="1" key="5">
    <citation type="journal article" date="2021" name="G3 (Bethesda)">
        <title>Aegilops tauschii genome assembly Aet v5.0 features greater sequence contiguity and improved annotation.</title>
        <authorList>
            <person name="Wang L."/>
            <person name="Zhu T."/>
            <person name="Rodriguez J.C."/>
            <person name="Deal K.R."/>
            <person name="Dubcovsky J."/>
            <person name="McGuire P.E."/>
            <person name="Lux T."/>
            <person name="Spannagl M."/>
            <person name="Mayer K.F.X."/>
            <person name="Baldrich P."/>
            <person name="Meyers B.C."/>
            <person name="Huo N."/>
            <person name="Gu Y.Q."/>
            <person name="Zhou H."/>
            <person name="Devos K.M."/>
            <person name="Bennetzen J.L."/>
            <person name="Unver T."/>
            <person name="Budak H."/>
            <person name="Gulick P.J."/>
            <person name="Galiba G."/>
            <person name="Kalapos B."/>
            <person name="Nelson D.R."/>
            <person name="Li P."/>
            <person name="You F.M."/>
            <person name="Luo M.C."/>
            <person name="Dvorak J."/>
        </authorList>
    </citation>
    <scope>NUCLEOTIDE SEQUENCE [LARGE SCALE GENOMIC DNA]</scope>
    <source>
        <strain evidence="1">cv. AL8/78</strain>
    </source>
</reference>
<reference evidence="1" key="3">
    <citation type="journal article" date="2017" name="Nature">
        <title>Genome sequence of the progenitor of the wheat D genome Aegilops tauschii.</title>
        <authorList>
            <person name="Luo M.C."/>
            <person name="Gu Y.Q."/>
            <person name="Puiu D."/>
            <person name="Wang H."/>
            <person name="Twardziok S.O."/>
            <person name="Deal K.R."/>
            <person name="Huo N."/>
            <person name="Zhu T."/>
            <person name="Wang L."/>
            <person name="Wang Y."/>
            <person name="McGuire P.E."/>
            <person name="Liu S."/>
            <person name="Long H."/>
            <person name="Ramasamy R.K."/>
            <person name="Rodriguez J.C."/>
            <person name="Van S.L."/>
            <person name="Yuan L."/>
            <person name="Wang Z."/>
            <person name="Xia Z."/>
            <person name="Xiao L."/>
            <person name="Anderson O.D."/>
            <person name="Ouyang S."/>
            <person name="Liang Y."/>
            <person name="Zimin A.V."/>
            <person name="Pertea G."/>
            <person name="Qi P."/>
            <person name="Bennetzen J.L."/>
            <person name="Dai X."/>
            <person name="Dawson M.W."/>
            <person name="Muller H.G."/>
            <person name="Kugler K."/>
            <person name="Rivarola-Duarte L."/>
            <person name="Spannagl M."/>
            <person name="Mayer K.F.X."/>
            <person name="Lu F.H."/>
            <person name="Bevan M.W."/>
            <person name="Leroy P."/>
            <person name="Li P."/>
            <person name="You F.M."/>
            <person name="Sun Q."/>
            <person name="Liu Z."/>
            <person name="Lyons E."/>
            <person name="Wicker T."/>
            <person name="Salzberg S.L."/>
            <person name="Devos K.M."/>
            <person name="Dvorak J."/>
        </authorList>
    </citation>
    <scope>NUCLEOTIDE SEQUENCE [LARGE SCALE GENOMIC DNA]</scope>
    <source>
        <strain evidence="1">cv. AL8/78</strain>
    </source>
</reference>
<proteinExistence type="predicted"/>
<name>A0A453NW23_AEGTS</name>
<accession>A0A453NW23</accession>